<evidence type="ECO:0000313" key="3">
    <source>
        <dbReference type="Proteomes" id="UP000092993"/>
    </source>
</evidence>
<proteinExistence type="predicted"/>
<feature type="region of interest" description="Disordered" evidence="1">
    <location>
        <begin position="215"/>
        <end position="234"/>
    </location>
</feature>
<keyword evidence="3" id="KW-1185">Reference proteome</keyword>
<comment type="caution">
    <text evidence="2">The sequence shown here is derived from an EMBL/GenBank/DDBJ whole genome shotgun (WGS) entry which is preliminary data.</text>
</comment>
<feature type="compositionally biased region" description="Low complexity" evidence="1">
    <location>
        <begin position="51"/>
        <end position="85"/>
    </location>
</feature>
<evidence type="ECO:0000313" key="2">
    <source>
        <dbReference type="EMBL" id="OBZ69162.1"/>
    </source>
</evidence>
<feature type="compositionally biased region" description="Low complexity" evidence="1">
    <location>
        <begin position="20"/>
        <end position="33"/>
    </location>
</feature>
<reference evidence="2 3" key="1">
    <citation type="submission" date="2016-03" db="EMBL/GenBank/DDBJ databases">
        <title>Whole genome sequencing of Grifola frondosa 9006-11.</title>
        <authorList>
            <person name="Min B."/>
            <person name="Park H."/>
            <person name="Kim J.-G."/>
            <person name="Cho H."/>
            <person name="Oh Y.-L."/>
            <person name="Kong W.-S."/>
            <person name="Choi I.-G."/>
        </authorList>
    </citation>
    <scope>NUCLEOTIDE SEQUENCE [LARGE SCALE GENOMIC DNA]</scope>
    <source>
        <strain evidence="2 3">9006-11</strain>
    </source>
</reference>
<name>A0A1C7LWV8_GRIFR</name>
<dbReference type="OrthoDB" id="3265817at2759"/>
<gene>
    <name evidence="2" type="ORF">A0H81_10917</name>
</gene>
<feature type="region of interest" description="Disordered" evidence="1">
    <location>
        <begin position="1"/>
        <end position="105"/>
    </location>
</feature>
<dbReference type="OMA" id="MWTETEL"/>
<sequence>MASSSSNDHPLELIPPVPDSSRSSLSTATSTSTCLDSNPASLDLIVPASGPSTSSQTSRNPSPSPSPSILRSSSSLTLPSRTGSPKITFAPLPPTEPRKRNTSLQLGVAARSRLLRHRRMLRERGLSSLDIQYFYSANGTPLFEEIPVEVREAEPGEPVHEETRLERTPPRSRPRRLERERERERERSNQDPAEDAFASLGKLVKGVGRTIWRRKSKKDMCETDPERPDGDGEKHTGVAAVVEAKQGVHLFEDDGNREDSGEGDGSVWVEEISGETLRRLLSNSAPGTTDADISSSTDVVDLSTNTVYKRTSTVEVLTGRSPAMAKVR</sequence>
<feature type="region of interest" description="Disordered" evidence="1">
    <location>
        <begin position="153"/>
        <end position="197"/>
    </location>
</feature>
<dbReference type="EMBL" id="LUGG01000018">
    <property type="protein sequence ID" value="OBZ69162.1"/>
    <property type="molecule type" value="Genomic_DNA"/>
</dbReference>
<feature type="compositionally biased region" description="Basic and acidic residues" evidence="1">
    <location>
        <begin position="218"/>
        <end position="234"/>
    </location>
</feature>
<accession>A0A1C7LWV8</accession>
<organism evidence="2 3">
    <name type="scientific">Grifola frondosa</name>
    <name type="common">Maitake</name>
    <name type="synonym">Polyporus frondosus</name>
    <dbReference type="NCBI Taxonomy" id="5627"/>
    <lineage>
        <taxon>Eukaryota</taxon>
        <taxon>Fungi</taxon>
        <taxon>Dikarya</taxon>
        <taxon>Basidiomycota</taxon>
        <taxon>Agaricomycotina</taxon>
        <taxon>Agaricomycetes</taxon>
        <taxon>Polyporales</taxon>
        <taxon>Grifolaceae</taxon>
        <taxon>Grifola</taxon>
    </lineage>
</organism>
<protein>
    <submittedName>
        <fullName evidence="2">Uncharacterized protein</fullName>
    </submittedName>
</protein>
<evidence type="ECO:0000256" key="1">
    <source>
        <dbReference type="SAM" id="MobiDB-lite"/>
    </source>
</evidence>
<feature type="compositionally biased region" description="Basic and acidic residues" evidence="1">
    <location>
        <begin position="153"/>
        <end position="189"/>
    </location>
</feature>
<dbReference type="AlphaFoldDB" id="A0A1C7LWV8"/>
<dbReference type="Proteomes" id="UP000092993">
    <property type="component" value="Unassembled WGS sequence"/>
</dbReference>